<evidence type="ECO:0000313" key="1">
    <source>
        <dbReference type="EMBL" id="QQQ41288.1"/>
    </source>
</evidence>
<dbReference type="Proteomes" id="UP000596095">
    <property type="component" value="Chromosome"/>
</dbReference>
<accession>A0ABD7C1H0</accession>
<name>A0ABD7C1H0_STEMA</name>
<protein>
    <submittedName>
        <fullName evidence="1">Uncharacterized protein</fullName>
    </submittedName>
</protein>
<gene>
    <name evidence="1" type="ORF">JJL50_15185</name>
</gene>
<evidence type="ECO:0000313" key="2">
    <source>
        <dbReference type="Proteomes" id="UP000596095"/>
    </source>
</evidence>
<sequence length="105" mass="11049">MDSTATEKPPTQRLVATGIDALGAMGAGNPPPGMDLRRLAGLPPFQAYMALQEDCPAGMGADQFALERAHAAIARAGADAFLAEYVAWHRQAGSWPNETPFGEPL</sequence>
<proteinExistence type="predicted"/>
<dbReference type="EMBL" id="CP067993">
    <property type="protein sequence ID" value="QQQ41288.1"/>
    <property type="molecule type" value="Genomic_DNA"/>
</dbReference>
<dbReference type="AlphaFoldDB" id="A0ABD7C1H0"/>
<dbReference type="RefSeq" id="WP_201116949.1">
    <property type="nucleotide sequence ID" value="NZ_CP067993.1"/>
</dbReference>
<organism evidence="1 2">
    <name type="scientific">Stenotrophomonas maltophilia</name>
    <name type="common">Pseudomonas maltophilia</name>
    <name type="synonym">Xanthomonas maltophilia</name>
    <dbReference type="NCBI Taxonomy" id="40324"/>
    <lineage>
        <taxon>Bacteria</taxon>
        <taxon>Pseudomonadati</taxon>
        <taxon>Pseudomonadota</taxon>
        <taxon>Gammaproteobacteria</taxon>
        <taxon>Lysobacterales</taxon>
        <taxon>Lysobacteraceae</taxon>
        <taxon>Stenotrophomonas</taxon>
        <taxon>Stenotrophomonas maltophilia group</taxon>
    </lineage>
</organism>
<reference evidence="1 2" key="1">
    <citation type="submission" date="2021-01" db="EMBL/GenBank/DDBJ databases">
        <title>Genome Characterization of a novel Stenotrophomonas isolate with high keratinase activity.</title>
        <authorList>
            <person name="Cao Z.-J."/>
        </authorList>
    </citation>
    <scope>NUCLEOTIDE SEQUENCE [LARGE SCALE GENOMIC DNA]</scope>
    <source>
        <strain evidence="1 2">DHHJ</strain>
    </source>
</reference>